<keyword evidence="2" id="KW-1185">Reference proteome</keyword>
<evidence type="ECO:0000313" key="2">
    <source>
        <dbReference type="Proteomes" id="UP001157502"/>
    </source>
</evidence>
<sequence length="88" mass="9641">MTEKHKSLAFLTTASPGVSNHRQCVCSHPRACVHVHGCLFLCTERCREEKRQRAAGTDPSATQITSGGERGSQGSLLQASGYTRRRQL</sequence>
<accession>A0ACC2H880</accession>
<dbReference type="EMBL" id="CM055732">
    <property type="protein sequence ID" value="KAJ8012121.1"/>
    <property type="molecule type" value="Genomic_DNA"/>
</dbReference>
<protein>
    <submittedName>
        <fullName evidence="1">Uncharacterized protein</fullName>
    </submittedName>
</protein>
<comment type="caution">
    <text evidence="1">The sequence shown here is derived from an EMBL/GenBank/DDBJ whole genome shotgun (WGS) entry which is preliminary data.</text>
</comment>
<reference evidence="1" key="1">
    <citation type="submission" date="2021-05" db="EMBL/GenBank/DDBJ databases">
        <authorList>
            <person name="Pan Q."/>
            <person name="Jouanno E."/>
            <person name="Zahm M."/>
            <person name="Klopp C."/>
            <person name="Cabau C."/>
            <person name="Louis A."/>
            <person name="Berthelot C."/>
            <person name="Parey E."/>
            <person name="Roest Crollius H."/>
            <person name="Montfort J."/>
            <person name="Robinson-Rechavi M."/>
            <person name="Bouchez O."/>
            <person name="Lampietro C."/>
            <person name="Lopez Roques C."/>
            <person name="Donnadieu C."/>
            <person name="Postlethwait J."/>
            <person name="Bobe J."/>
            <person name="Dillon D."/>
            <person name="Chandos A."/>
            <person name="von Hippel F."/>
            <person name="Guiguen Y."/>
        </authorList>
    </citation>
    <scope>NUCLEOTIDE SEQUENCE</scope>
    <source>
        <strain evidence="1">YG-Jan2019</strain>
    </source>
</reference>
<gene>
    <name evidence="1" type="ORF">DPEC_G00065380</name>
</gene>
<organism evidence="1 2">
    <name type="scientific">Dallia pectoralis</name>
    <name type="common">Alaska blackfish</name>
    <dbReference type="NCBI Taxonomy" id="75939"/>
    <lineage>
        <taxon>Eukaryota</taxon>
        <taxon>Metazoa</taxon>
        <taxon>Chordata</taxon>
        <taxon>Craniata</taxon>
        <taxon>Vertebrata</taxon>
        <taxon>Euteleostomi</taxon>
        <taxon>Actinopterygii</taxon>
        <taxon>Neopterygii</taxon>
        <taxon>Teleostei</taxon>
        <taxon>Protacanthopterygii</taxon>
        <taxon>Esociformes</taxon>
        <taxon>Umbridae</taxon>
        <taxon>Dallia</taxon>
    </lineage>
</organism>
<name>A0ACC2H880_DALPE</name>
<dbReference type="Proteomes" id="UP001157502">
    <property type="component" value="Chromosome 5"/>
</dbReference>
<evidence type="ECO:0000313" key="1">
    <source>
        <dbReference type="EMBL" id="KAJ8012121.1"/>
    </source>
</evidence>
<proteinExistence type="predicted"/>